<protein>
    <submittedName>
        <fullName evidence="2">Uncharacterized protein</fullName>
    </submittedName>
</protein>
<name>A0A9N9ZJ60_9HYPO</name>
<comment type="caution">
    <text evidence="2">The sequence shown here is derived from an EMBL/GenBank/DDBJ whole genome shotgun (WGS) entry which is preliminary data.</text>
</comment>
<dbReference type="EMBL" id="CABFOC020000063">
    <property type="protein sequence ID" value="CAH0056457.1"/>
    <property type="molecule type" value="Genomic_DNA"/>
</dbReference>
<proteinExistence type="predicted"/>
<evidence type="ECO:0000313" key="3">
    <source>
        <dbReference type="Proteomes" id="UP000775872"/>
    </source>
</evidence>
<evidence type="ECO:0000256" key="1">
    <source>
        <dbReference type="SAM" id="MobiDB-lite"/>
    </source>
</evidence>
<gene>
    <name evidence="2" type="ORF">CSOL1703_00006398</name>
</gene>
<dbReference type="AlphaFoldDB" id="A0A9N9ZJ60"/>
<feature type="region of interest" description="Disordered" evidence="1">
    <location>
        <begin position="1"/>
        <end position="21"/>
    </location>
</feature>
<evidence type="ECO:0000313" key="2">
    <source>
        <dbReference type="EMBL" id="CAH0056457.1"/>
    </source>
</evidence>
<reference evidence="3" key="1">
    <citation type="submission" date="2019-06" db="EMBL/GenBank/DDBJ databases">
        <authorList>
            <person name="Broberg M."/>
        </authorList>
    </citation>
    <scope>NUCLEOTIDE SEQUENCE [LARGE SCALE GENOMIC DNA]</scope>
</reference>
<accession>A0A9N9ZJ60</accession>
<sequence>MGARRDPYTRKRARPGGHLQGHELPRRCLQEALRLALLKGVQVQFIHRGLQLSRSAQEAADLSQADQSQLVRFLVVQLSEVLLEVAFLDPSPERAFNHMFRPLR</sequence>
<keyword evidence="3" id="KW-1185">Reference proteome</keyword>
<reference evidence="2 3" key="2">
    <citation type="submission" date="2021-10" db="EMBL/GenBank/DDBJ databases">
        <authorList>
            <person name="Piombo E."/>
        </authorList>
    </citation>
    <scope>NUCLEOTIDE SEQUENCE [LARGE SCALE GENOMIC DNA]</scope>
</reference>
<dbReference type="Proteomes" id="UP000775872">
    <property type="component" value="Unassembled WGS sequence"/>
</dbReference>
<organism evidence="2 3">
    <name type="scientific">Clonostachys solani</name>
    <dbReference type="NCBI Taxonomy" id="160281"/>
    <lineage>
        <taxon>Eukaryota</taxon>
        <taxon>Fungi</taxon>
        <taxon>Dikarya</taxon>
        <taxon>Ascomycota</taxon>
        <taxon>Pezizomycotina</taxon>
        <taxon>Sordariomycetes</taxon>
        <taxon>Hypocreomycetidae</taxon>
        <taxon>Hypocreales</taxon>
        <taxon>Bionectriaceae</taxon>
        <taxon>Clonostachys</taxon>
    </lineage>
</organism>